<dbReference type="Gene3D" id="3.60.21.10">
    <property type="match status" value="1"/>
</dbReference>
<dbReference type="PANTHER" id="PTHR46546">
    <property type="entry name" value="SHEWANELLA-LIKE PROTEIN PHOSPHATASE 1"/>
    <property type="match status" value="1"/>
</dbReference>
<dbReference type="PRINTS" id="PR00114">
    <property type="entry name" value="STPHPHTASE"/>
</dbReference>
<evidence type="ECO:0000313" key="3">
    <source>
        <dbReference type="EMBL" id="GHI16441.1"/>
    </source>
</evidence>
<dbReference type="InterPro" id="IPR004843">
    <property type="entry name" value="Calcineurin-like_PHP"/>
</dbReference>
<dbReference type="EMBL" id="BNDV01000016">
    <property type="protein sequence ID" value="GHI16441.1"/>
    <property type="molecule type" value="Genomic_DNA"/>
</dbReference>
<keyword evidence="4" id="KW-1185">Reference proteome</keyword>
<dbReference type="SUPFAM" id="SSF56300">
    <property type="entry name" value="Metallo-dependent phosphatases"/>
    <property type="match status" value="1"/>
</dbReference>
<feature type="compositionally biased region" description="Basic and acidic residues" evidence="1">
    <location>
        <begin position="89"/>
        <end position="126"/>
    </location>
</feature>
<comment type="caution">
    <text evidence="3">The sequence shown here is derived from an EMBL/GenBank/DDBJ whole genome shotgun (WGS) entry which is preliminary data.</text>
</comment>
<feature type="region of interest" description="Disordered" evidence="1">
    <location>
        <begin position="1"/>
        <end position="22"/>
    </location>
</feature>
<dbReference type="InterPro" id="IPR029052">
    <property type="entry name" value="Metallo-depent_PP-like"/>
</dbReference>
<dbReference type="InterPro" id="IPR006186">
    <property type="entry name" value="Ser/Thr-sp_prot-phosphatase"/>
</dbReference>
<name>A0ABQ3NUI7_STRVG</name>
<evidence type="ECO:0000313" key="4">
    <source>
        <dbReference type="Proteomes" id="UP000660554"/>
    </source>
</evidence>
<feature type="compositionally biased region" description="Pro residues" evidence="1">
    <location>
        <begin position="77"/>
        <end position="88"/>
    </location>
</feature>
<feature type="region of interest" description="Disordered" evidence="1">
    <location>
        <begin position="65"/>
        <end position="164"/>
    </location>
</feature>
<reference evidence="4" key="1">
    <citation type="submission" date="2020-09" db="EMBL/GenBank/DDBJ databases">
        <title>Whole genome shotgun sequence of Streptomyces cinnamonensis NBRC 15873.</title>
        <authorList>
            <person name="Komaki H."/>
            <person name="Tamura T."/>
        </authorList>
    </citation>
    <scope>NUCLEOTIDE SEQUENCE [LARGE SCALE GENOMIC DNA]</scope>
    <source>
        <strain evidence="4">NBRC 15873</strain>
    </source>
</reference>
<accession>A0ABQ3NUI7</accession>
<feature type="domain" description="Calcineurin-like phosphoesterase" evidence="2">
    <location>
        <begin position="184"/>
        <end position="401"/>
    </location>
</feature>
<proteinExistence type="predicted"/>
<sequence length="455" mass="48921">MYGSATVVEGSMTQGAGQGPAMRTETLRDFRVPVTEPAAPYAVSTGMPDEAPVYGEYPAYYEDGAQPAAVPLQPGYAPQPPAPPAPPAPHHDPRQDPRHDPRHDPRQEEPSQARGEGHPHSQAHADDDAEPVHTMSQDSPDEDELDGYTPTYRDLPVIGSGALGGPGDTVQVQYVPQDVAGPGPLYVVGDVHGYLDELVTELRAQGLIDSEGRWSAGNARLWFLGDFTDRGPDGIGVIDLVMRLSAEAAAAGGYCKALMGNHELLLIGAKRFGDTPVVSGAGTATFQAAWLLNGGQRTDMERLQDVHIQWMSRLDAAVLEEGHLLLHSDTTAYLDYGDSIEDVNDTIHELLNRGDVDITWDLFRKFTKRFAFRDEETGPQAVRELLDTYGGSRVVHGHSPIPYLLGEVGTEDGDESRGPEAVDGPHVYADGLAIAMDGGVTMAGKLLVVRLPLSD</sequence>
<evidence type="ECO:0000259" key="2">
    <source>
        <dbReference type="Pfam" id="PF00149"/>
    </source>
</evidence>
<gene>
    <name evidence="3" type="ORF">Scinn_59040</name>
</gene>
<dbReference type="PANTHER" id="PTHR46546:SF4">
    <property type="entry name" value="SHEWANELLA-LIKE PROTEIN PHOSPHATASE 1"/>
    <property type="match status" value="1"/>
</dbReference>
<dbReference type="Proteomes" id="UP000660554">
    <property type="component" value="Unassembled WGS sequence"/>
</dbReference>
<dbReference type="Pfam" id="PF00149">
    <property type="entry name" value="Metallophos"/>
    <property type="match status" value="1"/>
</dbReference>
<organism evidence="3 4">
    <name type="scientific">Streptomyces virginiae</name>
    <name type="common">Streptomyces cinnamonensis</name>
    <dbReference type="NCBI Taxonomy" id="1961"/>
    <lineage>
        <taxon>Bacteria</taxon>
        <taxon>Bacillati</taxon>
        <taxon>Actinomycetota</taxon>
        <taxon>Actinomycetes</taxon>
        <taxon>Kitasatosporales</taxon>
        <taxon>Streptomycetaceae</taxon>
        <taxon>Streptomyces</taxon>
    </lineage>
</organism>
<feature type="region of interest" description="Disordered" evidence="1">
    <location>
        <begin position="40"/>
        <end position="59"/>
    </location>
</feature>
<evidence type="ECO:0000256" key="1">
    <source>
        <dbReference type="SAM" id="MobiDB-lite"/>
    </source>
</evidence>
<protein>
    <recommendedName>
        <fullName evidence="2">Calcineurin-like phosphoesterase domain-containing protein</fullName>
    </recommendedName>
</protein>